<keyword evidence="3" id="KW-1185">Reference proteome</keyword>
<reference evidence="3" key="1">
    <citation type="submission" date="2016-08" db="EMBL/GenBank/DDBJ databases">
        <authorList>
            <person name="Varghese N."/>
            <person name="Submissions Spin"/>
        </authorList>
    </citation>
    <scope>NUCLEOTIDE SEQUENCE [LARGE SCALE GENOMIC DNA]</scope>
    <source>
        <strain evidence="3">REICA_142</strain>
    </source>
</reference>
<evidence type="ECO:0000259" key="1">
    <source>
        <dbReference type="Pfam" id="PF02589"/>
    </source>
</evidence>
<evidence type="ECO:0000313" key="3">
    <source>
        <dbReference type="Proteomes" id="UP000198515"/>
    </source>
</evidence>
<accession>A0A1C4F746</accession>
<dbReference type="InterPro" id="IPR024185">
    <property type="entry name" value="FTHF_cligase-like_sf"/>
</dbReference>
<protein>
    <submittedName>
        <fullName evidence="2">L-lactate dehydrogenase complex protein LldG</fullName>
    </submittedName>
</protein>
<feature type="domain" description="LUD" evidence="1">
    <location>
        <begin position="68"/>
        <end position="228"/>
    </location>
</feature>
<dbReference type="RefSeq" id="WP_090136977.1">
    <property type="nucleotide sequence ID" value="NZ_FMBC01000032.1"/>
</dbReference>
<dbReference type="InterPro" id="IPR037171">
    <property type="entry name" value="NagB/RpiA_transferase-like"/>
</dbReference>
<evidence type="ECO:0000313" key="2">
    <source>
        <dbReference type="EMBL" id="SCC51838.1"/>
    </source>
</evidence>
<gene>
    <name evidence="2" type="ORF">GA0061070_103251</name>
</gene>
<name>A0A1C4F746_9ENTR</name>
<dbReference type="OrthoDB" id="9794157at2"/>
<dbReference type="PANTHER" id="PTHR43682:SF1">
    <property type="entry name" value="LACTATE UTILIZATION PROTEIN C"/>
    <property type="match status" value="1"/>
</dbReference>
<organism evidence="2 3">
    <name type="scientific">Kosakonia oryziphila</name>
    <dbReference type="NCBI Taxonomy" id="1005667"/>
    <lineage>
        <taxon>Bacteria</taxon>
        <taxon>Pseudomonadati</taxon>
        <taxon>Pseudomonadota</taxon>
        <taxon>Gammaproteobacteria</taxon>
        <taxon>Enterobacterales</taxon>
        <taxon>Enterobacteriaceae</taxon>
        <taxon>Kosakonia</taxon>
    </lineage>
</organism>
<dbReference type="PANTHER" id="PTHR43682">
    <property type="entry name" value="LACTATE UTILIZATION PROTEIN C"/>
    <property type="match status" value="1"/>
</dbReference>
<proteinExistence type="predicted"/>
<dbReference type="Pfam" id="PF02589">
    <property type="entry name" value="LUD_dom"/>
    <property type="match status" value="1"/>
</dbReference>
<dbReference type="Gene3D" id="3.40.50.10420">
    <property type="entry name" value="NagB/RpiA/CoA transferase-like"/>
    <property type="match status" value="1"/>
</dbReference>
<dbReference type="Proteomes" id="UP000198515">
    <property type="component" value="Unassembled WGS sequence"/>
</dbReference>
<dbReference type="InterPro" id="IPR003741">
    <property type="entry name" value="LUD_dom"/>
</dbReference>
<dbReference type="AlphaFoldDB" id="A0A1C4F746"/>
<dbReference type="EMBL" id="FMBC01000032">
    <property type="protein sequence ID" value="SCC51838.1"/>
    <property type="molecule type" value="Genomic_DNA"/>
</dbReference>
<sequence>MENRDAFMQKLAQRLGREPRQIPQPLPTAHSAPLKSRYAGLIQQQPCDSFIEYATQVMQAHCEVAPLATLPQVAERLCKHYGGGPVLMSGDARLANAGITAHLQNIFPTTCWASPDSEENLHKAAAANIGVVFAEYGLCETGGVVLFSAPLQGRAISLLPPTTLFILYKSRLLPGVTQLAQVLHQRVQSGESLPSCINLIAGPSSTADIELIKVVGVHGPLNAVYLIIEDC</sequence>
<dbReference type="SUPFAM" id="SSF100950">
    <property type="entry name" value="NagB/RpiA/CoA transferase-like"/>
    <property type="match status" value="1"/>
</dbReference>